<evidence type="ECO:0000256" key="7">
    <source>
        <dbReference type="RuleBase" id="RU364069"/>
    </source>
</evidence>
<evidence type="ECO:0000256" key="4">
    <source>
        <dbReference type="ARBA" id="ARBA00019595"/>
    </source>
</evidence>
<protein>
    <recommendedName>
        <fullName evidence="4 7">dTDP-4-dehydrorhamnose 3,5-epimerase</fullName>
        <ecNumber evidence="3 7">5.1.3.13</ecNumber>
    </recommendedName>
    <alternativeName>
        <fullName evidence="7">Thymidine diphospho-4-keto-rhamnose 3,5-epimerase</fullName>
    </alternativeName>
</protein>
<evidence type="ECO:0000256" key="6">
    <source>
        <dbReference type="PIRSR" id="PIRSR600888-3"/>
    </source>
</evidence>
<comment type="catalytic activity">
    <reaction evidence="1 7">
        <text>dTDP-4-dehydro-6-deoxy-alpha-D-glucose = dTDP-4-dehydro-beta-L-rhamnose</text>
        <dbReference type="Rhea" id="RHEA:16969"/>
        <dbReference type="ChEBI" id="CHEBI:57649"/>
        <dbReference type="ChEBI" id="CHEBI:62830"/>
        <dbReference type="EC" id="5.1.3.13"/>
    </reaction>
</comment>
<dbReference type="GO" id="GO:0019305">
    <property type="term" value="P:dTDP-rhamnose biosynthetic process"/>
    <property type="evidence" value="ECO:0007669"/>
    <property type="project" value="UniProtKB-UniRule"/>
</dbReference>
<sequence length="187" mass="21401">MIFTPLSLAGAFRIDIEKLQDDRGFFARSFCAEEFRGHDLETHWQQMNISFNERKGTLRGLHFQRPPAAEIKVVRCVHGAIWDVIVDLRAGSEDYGRWCGIELTSENRSMVYVPEGFAHGFQTLRPKTEVQYLVSVAYSPEHEGGLDFSDPGLSIAWPLPVTNISDKDRMQPLLKQIEPLLVSIYYR</sequence>
<keyword evidence="7" id="KW-0413">Isomerase</keyword>
<accession>A0A450UHS6</accession>
<evidence type="ECO:0000313" key="8">
    <source>
        <dbReference type="EMBL" id="VFJ92102.1"/>
    </source>
</evidence>
<dbReference type="EMBL" id="CAADFF010000031">
    <property type="protein sequence ID" value="VFJ92102.1"/>
    <property type="molecule type" value="Genomic_DNA"/>
</dbReference>
<dbReference type="GO" id="GO:0008830">
    <property type="term" value="F:dTDP-4-dehydrorhamnose 3,5-epimerase activity"/>
    <property type="evidence" value="ECO:0007669"/>
    <property type="project" value="UniProtKB-UniRule"/>
</dbReference>
<dbReference type="InterPro" id="IPR014710">
    <property type="entry name" value="RmlC-like_jellyroll"/>
</dbReference>
<proteinExistence type="inferred from homology"/>
<dbReference type="Gene3D" id="2.60.120.10">
    <property type="entry name" value="Jelly Rolls"/>
    <property type="match status" value="1"/>
</dbReference>
<dbReference type="NCBIfam" id="TIGR01221">
    <property type="entry name" value="rmlC"/>
    <property type="match status" value="1"/>
</dbReference>
<dbReference type="PANTHER" id="PTHR21047">
    <property type="entry name" value="DTDP-6-DEOXY-D-GLUCOSE-3,5 EPIMERASE"/>
    <property type="match status" value="1"/>
</dbReference>
<dbReference type="EC" id="5.1.3.13" evidence="3 7"/>
<dbReference type="PANTHER" id="PTHR21047:SF2">
    <property type="entry name" value="THYMIDINE DIPHOSPHO-4-KETO-RHAMNOSE 3,5-EPIMERASE"/>
    <property type="match status" value="1"/>
</dbReference>
<evidence type="ECO:0000256" key="5">
    <source>
        <dbReference type="PIRSR" id="PIRSR600888-1"/>
    </source>
</evidence>
<evidence type="ECO:0000256" key="1">
    <source>
        <dbReference type="ARBA" id="ARBA00001298"/>
    </source>
</evidence>
<dbReference type="CDD" id="cd00438">
    <property type="entry name" value="cupin_RmlC"/>
    <property type="match status" value="1"/>
</dbReference>
<dbReference type="GO" id="GO:0005829">
    <property type="term" value="C:cytosol"/>
    <property type="evidence" value="ECO:0007669"/>
    <property type="project" value="TreeGrafter"/>
</dbReference>
<name>A0A450UHS6_9GAMM</name>
<dbReference type="SUPFAM" id="SSF51182">
    <property type="entry name" value="RmlC-like cupins"/>
    <property type="match status" value="1"/>
</dbReference>
<comment type="similarity">
    <text evidence="7">Belongs to the dTDP-4-dehydrorhamnose 3,5-epimerase family.</text>
</comment>
<evidence type="ECO:0000256" key="2">
    <source>
        <dbReference type="ARBA" id="ARBA00001997"/>
    </source>
</evidence>
<comment type="function">
    <text evidence="2 7">Catalyzes the epimerization of the C3' and C5'positions of dTDP-6-deoxy-D-xylo-4-hexulose, forming dTDP-6-deoxy-L-lyxo-4-hexulose.</text>
</comment>
<dbReference type="GO" id="GO:0000271">
    <property type="term" value="P:polysaccharide biosynthetic process"/>
    <property type="evidence" value="ECO:0007669"/>
    <property type="project" value="TreeGrafter"/>
</dbReference>
<reference evidence="8" key="1">
    <citation type="submission" date="2019-02" db="EMBL/GenBank/DDBJ databases">
        <authorList>
            <person name="Gruber-Vodicka R. H."/>
            <person name="Seah K. B. B."/>
        </authorList>
    </citation>
    <scope>NUCLEOTIDE SEQUENCE</scope>
    <source>
        <strain evidence="8">BECK_M7</strain>
    </source>
</reference>
<feature type="active site" description="Proton donor" evidence="5">
    <location>
        <position position="132"/>
    </location>
</feature>
<dbReference type="InterPro" id="IPR011051">
    <property type="entry name" value="RmlC_Cupin_sf"/>
</dbReference>
<evidence type="ECO:0000256" key="3">
    <source>
        <dbReference type="ARBA" id="ARBA00012098"/>
    </source>
</evidence>
<dbReference type="UniPathway" id="UPA00124"/>
<comment type="pathway">
    <text evidence="7">Carbohydrate biosynthesis; dTDP-L-rhamnose biosynthesis.</text>
</comment>
<feature type="site" description="Participates in a stacking interaction with the thymidine ring of dTDP-4-oxo-6-deoxyglucose" evidence="6">
    <location>
        <position position="138"/>
    </location>
</feature>
<dbReference type="InterPro" id="IPR000888">
    <property type="entry name" value="RmlC-like"/>
</dbReference>
<feature type="active site" description="Proton acceptor" evidence="5">
    <location>
        <position position="62"/>
    </location>
</feature>
<dbReference type="AlphaFoldDB" id="A0A450UHS6"/>
<dbReference type="Pfam" id="PF00908">
    <property type="entry name" value="dTDP_sugar_isom"/>
    <property type="match status" value="1"/>
</dbReference>
<gene>
    <name evidence="8" type="ORF">BECKLFY1418B_GA0070995_103123</name>
</gene>
<organism evidence="8">
    <name type="scientific">Candidatus Kentrum sp. LFY</name>
    <dbReference type="NCBI Taxonomy" id="2126342"/>
    <lineage>
        <taxon>Bacteria</taxon>
        <taxon>Pseudomonadati</taxon>
        <taxon>Pseudomonadota</taxon>
        <taxon>Gammaproteobacteria</taxon>
        <taxon>Candidatus Kentrum</taxon>
    </lineage>
</organism>
<comment type="subunit">
    <text evidence="7">Homodimer.</text>
</comment>